<evidence type="ECO:0000313" key="10">
    <source>
        <dbReference type="EMBL" id="ABL02394.1"/>
    </source>
</evidence>
<dbReference type="GO" id="GO:0006310">
    <property type="term" value="P:DNA recombination"/>
    <property type="evidence" value="ECO:0007669"/>
    <property type="project" value="InterPro"/>
</dbReference>
<dbReference type="InterPro" id="IPR051673">
    <property type="entry name" value="SSDNA_exonuclease_RecJ"/>
</dbReference>
<dbReference type="OrthoDB" id="9809852at2"/>
<dbReference type="Pfam" id="PF17768">
    <property type="entry name" value="RecJ_OB"/>
    <property type="match status" value="1"/>
</dbReference>
<dbReference type="SUPFAM" id="SSF64182">
    <property type="entry name" value="DHH phosphoesterases"/>
    <property type="match status" value="1"/>
</dbReference>
<dbReference type="STRING" id="413404.Rmag_0649"/>
<feature type="domain" description="DHHA1" evidence="8">
    <location>
        <begin position="356"/>
        <end position="453"/>
    </location>
</feature>
<dbReference type="InterPro" id="IPR001667">
    <property type="entry name" value="DDH_dom"/>
</dbReference>
<dbReference type="RefSeq" id="WP_011738019.1">
    <property type="nucleotide sequence ID" value="NC_008610.1"/>
</dbReference>
<evidence type="ECO:0000256" key="6">
    <source>
        <dbReference type="SAM" id="Coils"/>
    </source>
</evidence>
<name>A1AWT7_RUTMC</name>
<proteinExistence type="inferred from homology"/>
<protein>
    <recommendedName>
        <fullName evidence="2">Single-stranded-DNA-specific exonuclease RecJ</fullName>
    </recommendedName>
</protein>
<dbReference type="HOGENOM" id="CLU_009736_5_1_6"/>
<evidence type="ECO:0000256" key="3">
    <source>
        <dbReference type="ARBA" id="ARBA00022722"/>
    </source>
</evidence>
<dbReference type="Gene3D" id="3.90.1640.30">
    <property type="match status" value="1"/>
</dbReference>
<keyword evidence="5 10" id="KW-0269">Exonuclease</keyword>
<dbReference type="NCBIfam" id="TIGR00644">
    <property type="entry name" value="recJ"/>
    <property type="match status" value="1"/>
</dbReference>
<keyword evidence="4 10" id="KW-0378">Hydrolase</keyword>
<accession>A1AWT7</accession>
<dbReference type="InterPro" id="IPR041122">
    <property type="entry name" value="RecJ_OB"/>
</dbReference>
<evidence type="ECO:0000259" key="9">
    <source>
        <dbReference type="Pfam" id="PF17768"/>
    </source>
</evidence>
<dbReference type="PANTHER" id="PTHR30255:SF2">
    <property type="entry name" value="SINGLE-STRANDED-DNA-SPECIFIC EXONUCLEASE RECJ"/>
    <property type="match status" value="1"/>
</dbReference>
<keyword evidence="6" id="KW-0175">Coiled coil</keyword>
<dbReference type="InterPro" id="IPR004610">
    <property type="entry name" value="RecJ"/>
</dbReference>
<dbReference type="Pfam" id="PF02272">
    <property type="entry name" value="DHHA1"/>
    <property type="match status" value="1"/>
</dbReference>
<dbReference type="eggNOG" id="COG0608">
    <property type="taxonomic scope" value="Bacteria"/>
</dbReference>
<comment type="similarity">
    <text evidence="1">Belongs to the RecJ family.</text>
</comment>
<feature type="coiled-coil region" evidence="6">
    <location>
        <begin position="310"/>
        <end position="337"/>
    </location>
</feature>
<dbReference type="FunFam" id="3.90.1640.30:FF:000001">
    <property type="entry name" value="Single-stranded-DNA-specific exonuclease RecJ"/>
    <property type="match status" value="1"/>
</dbReference>
<dbReference type="GO" id="GO:0006281">
    <property type="term" value="P:DNA repair"/>
    <property type="evidence" value="ECO:0007669"/>
    <property type="project" value="InterPro"/>
</dbReference>
<dbReference type="GO" id="GO:0008409">
    <property type="term" value="F:5'-3' exonuclease activity"/>
    <property type="evidence" value="ECO:0007669"/>
    <property type="project" value="InterPro"/>
</dbReference>
<gene>
    <name evidence="10" type="ordered locus">Rmag_0649</name>
</gene>
<dbReference type="EMBL" id="CP000488">
    <property type="protein sequence ID" value="ABL02394.1"/>
    <property type="molecule type" value="Genomic_DNA"/>
</dbReference>
<dbReference type="InterPro" id="IPR038763">
    <property type="entry name" value="DHH_sf"/>
</dbReference>
<evidence type="ECO:0000256" key="4">
    <source>
        <dbReference type="ARBA" id="ARBA00022801"/>
    </source>
</evidence>
<keyword evidence="11" id="KW-1185">Reference proteome</keyword>
<evidence type="ECO:0000313" key="11">
    <source>
        <dbReference type="Proteomes" id="UP000002587"/>
    </source>
</evidence>
<evidence type="ECO:0000256" key="2">
    <source>
        <dbReference type="ARBA" id="ARBA00019841"/>
    </source>
</evidence>
<dbReference type="Proteomes" id="UP000002587">
    <property type="component" value="Chromosome"/>
</dbReference>
<dbReference type="AlphaFoldDB" id="A1AWT7"/>
<feature type="domain" description="DDH" evidence="7">
    <location>
        <begin position="67"/>
        <end position="228"/>
    </location>
</feature>
<evidence type="ECO:0000256" key="1">
    <source>
        <dbReference type="ARBA" id="ARBA00005915"/>
    </source>
</evidence>
<dbReference type="PANTHER" id="PTHR30255">
    <property type="entry name" value="SINGLE-STRANDED-DNA-SPECIFIC EXONUCLEASE RECJ"/>
    <property type="match status" value="1"/>
</dbReference>
<organism evidence="10 11">
    <name type="scientific">Ruthia magnifica subsp. Calyptogena magnifica</name>
    <dbReference type="NCBI Taxonomy" id="413404"/>
    <lineage>
        <taxon>Bacteria</taxon>
        <taxon>Pseudomonadati</taxon>
        <taxon>Pseudomonadota</taxon>
        <taxon>Gammaproteobacteria</taxon>
        <taxon>Candidatus Pseudothioglobaceae</taxon>
        <taxon>Candidatus Ruthturnera</taxon>
    </lineage>
</organism>
<dbReference type="GO" id="GO:0003676">
    <property type="term" value="F:nucleic acid binding"/>
    <property type="evidence" value="ECO:0007669"/>
    <property type="project" value="InterPro"/>
</dbReference>
<dbReference type="Gene3D" id="3.10.310.30">
    <property type="match status" value="1"/>
</dbReference>
<dbReference type="InterPro" id="IPR003156">
    <property type="entry name" value="DHHA1_dom"/>
</dbReference>
<evidence type="ECO:0000259" key="7">
    <source>
        <dbReference type="Pfam" id="PF01368"/>
    </source>
</evidence>
<dbReference type="Pfam" id="PF01368">
    <property type="entry name" value="DHH"/>
    <property type="match status" value="1"/>
</dbReference>
<feature type="domain" description="RecJ OB" evidence="9">
    <location>
        <begin position="467"/>
        <end position="566"/>
    </location>
</feature>
<evidence type="ECO:0000256" key="5">
    <source>
        <dbReference type="ARBA" id="ARBA00022839"/>
    </source>
</evidence>
<sequence length="573" mass="63936">MLTRIIDQNLLDSYSDDIPTFLKKIYAARGINESHLSLNLIHLLKPNFLQLDVALVLLEQALLNQKRILIVGDFDCDGATASVVAVKSLRMMGAKFVDFLVPNRFEHGYGLSEEIVKLAIQEKQPDLIITVDNGISSFDGVKLAKSSNIQVIITDHHLPSKTLPQADIIINPNLKGCEFLSKNLAGVGVCFYLFSAFKTHLIKCNYFTNYKITPPDLRNMLDLVALGTVADVVKLDQNNRILVNQGVKRIQQKKCAPGILALLEISNRPSATLRASDLGFSVAPRLNAAGRLNDISRGIKCLLTEDINDARRYAQELEAFNQQRKQEQARMQDQAQAIVDAQELSITQENMSSDRFAISLFDPSWHEGIIGIVAGKLKEDYHCPVAIFAQSDSDLKGSIRSIPSVHIKDLLDLLDRQNPDLILKFGGHAMAAGLSIKPENFTDFKQAFENVIQTHLDNRMPKVELLTDGELEAFDLSLDNAQLLVDAGPWGQGFDEPIFYGEFEIIEQKIVGEKHLKFLLKLKGNTQVFDAIAFFQPPLLSMQALVAYKLSINSWRGSISLQLMIEQINILSR</sequence>
<keyword evidence="3" id="KW-0540">Nuclease</keyword>
<evidence type="ECO:0000259" key="8">
    <source>
        <dbReference type="Pfam" id="PF02272"/>
    </source>
</evidence>
<reference evidence="10 11" key="1">
    <citation type="journal article" date="2007" name="Science">
        <title>The Calyptogena magnifica chemoautotrophic symbiont genome.</title>
        <authorList>
            <person name="Newton I.L.G."/>
            <person name="Woyke T."/>
            <person name="Auchtung T.A."/>
            <person name="Dilly G.F."/>
            <person name="Dutton R.J."/>
            <person name="Fisher M.C."/>
            <person name="Fontanez K.M."/>
            <person name="Lau E."/>
            <person name="Stewart F.J."/>
            <person name="Richardson P.M."/>
            <person name="Barry K.W."/>
            <person name="Saunders E."/>
            <person name="Detter J.C."/>
            <person name="Wu D."/>
            <person name="Eisen J.A."/>
            <person name="Cavanaugh C.M."/>
        </authorList>
    </citation>
    <scope>NUCLEOTIDE SEQUENCE [LARGE SCALE GENOMIC DNA]</scope>
    <source>
        <strain evidence="10 11">Cm</strain>
    </source>
</reference>
<dbReference type="KEGG" id="rma:Rmag_0649"/>